<evidence type="ECO:0000313" key="5">
    <source>
        <dbReference type="Proteomes" id="UP000184073"/>
    </source>
</evidence>
<dbReference type="AlphaFoldDB" id="A0A1L9PJ17"/>
<keyword evidence="5" id="KW-1185">Reference proteome</keyword>
<reference evidence="5" key="1">
    <citation type="journal article" date="2017" name="Genome Biol.">
        <title>Comparative genomics reveals high biological diversity and specific adaptations in the industrially and medically important fungal genus Aspergillus.</title>
        <authorList>
            <person name="de Vries R.P."/>
            <person name="Riley R."/>
            <person name="Wiebenga A."/>
            <person name="Aguilar-Osorio G."/>
            <person name="Amillis S."/>
            <person name="Uchima C.A."/>
            <person name="Anderluh G."/>
            <person name="Asadollahi M."/>
            <person name="Askin M."/>
            <person name="Barry K."/>
            <person name="Battaglia E."/>
            <person name="Bayram O."/>
            <person name="Benocci T."/>
            <person name="Braus-Stromeyer S.A."/>
            <person name="Caldana C."/>
            <person name="Canovas D."/>
            <person name="Cerqueira G.C."/>
            <person name="Chen F."/>
            <person name="Chen W."/>
            <person name="Choi C."/>
            <person name="Clum A."/>
            <person name="Dos Santos R.A."/>
            <person name="Damasio A.R."/>
            <person name="Diallinas G."/>
            <person name="Emri T."/>
            <person name="Fekete E."/>
            <person name="Flipphi M."/>
            <person name="Freyberg S."/>
            <person name="Gallo A."/>
            <person name="Gournas C."/>
            <person name="Habgood R."/>
            <person name="Hainaut M."/>
            <person name="Harispe M.L."/>
            <person name="Henrissat B."/>
            <person name="Hilden K.S."/>
            <person name="Hope R."/>
            <person name="Hossain A."/>
            <person name="Karabika E."/>
            <person name="Karaffa L."/>
            <person name="Karanyi Z."/>
            <person name="Krasevec N."/>
            <person name="Kuo A."/>
            <person name="Kusch H."/>
            <person name="LaButti K."/>
            <person name="Lagendijk E.L."/>
            <person name="Lapidus A."/>
            <person name="Levasseur A."/>
            <person name="Lindquist E."/>
            <person name="Lipzen A."/>
            <person name="Logrieco A.F."/>
            <person name="MacCabe A."/>
            <person name="Maekelae M.R."/>
            <person name="Malavazi I."/>
            <person name="Melin P."/>
            <person name="Meyer V."/>
            <person name="Mielnichuk N."/>
            <person name="Miskei M."/>
            <person name="Molnar A.P."/>
            <person name="Mule G."/>
            <person name="Ngan C.Y."/>
            <person name="Orejas M."/>
            <person name="Orosz E."/>
            <person name="Ouedraogo J.P."/>
            <person name="Overkamp K.M."/>
            <person name="Park H.-S."/>
            <person name="Perrone G."/>
            <person name="Piumi F."/>
            <person name="Punt P.J."/>
            <person name="Ram A.F."/>
            <person name="Ramon A."/>
            <person name="Rauscher S."/>
            <person name="Record E."/>
            <person name="Riano-Pachon D.M."/>
            <person name="Robert V."/>
            <person name="Roehrig J."/>
            <person name="Ruller R."/>
            <person name="Salamov A."/>
            <person name="Salih N.S."/>
            <person name="Samson R.A."/>
            <person name="Sandor E."/>
            <person name="Sanguinetti M."/>
            <person name="Schuetze T."/>
            <person name="Sepcic K."/>
            <person name="Shelest E."/>
            <person name="Sherlock G."/>
            <person name="Sophianopoulou V."/>
            <person name="Squina F.M."/>
            <person name="Sun H."/>
            <person name="Susca A."/>
            <person name="Todd R.B."/>
            <person name="Tsang A."/>
            <person name="Unkles S.E."/>
            <person name="van de Wiele N."/>
            <person name="van Rossen-Uffink D."/>
            <person name="Oliveira J.V."/>
            <person name="Vesth T.C."/>
            <person name="Visser J."/>
            <person name="Yu J.-H."/>
            <person name="Zhou M."/>
            <person name="Andersen M.R."/>
            <person name="Archer D.B."/>
            <person name="Baker S.E."/>
            <person name="Benoit I."/>
            <person name="Brakhage A.A."/>
            <person name="Braus G.H."/>
            <person name="Fischer R."/>
            <person name="Frisvad J.C."/>
            <person name="Goldman G.H."/>
            <person name="Houbraken J."/>
            <person name="Oakley B."/>
            <person name="Pocsi I."/>
            <person name="Scazzocchio C."/>
            <person name="Seiboth B."/>
            <person name="vanKuyk P.A."/>
            <person name="Wortman J."/>
            <person name="Dyer P.S."/>
            <person name="Grigoriev I.V."/>
        </authorList>
    </citation>
    <scope>NUCLEOTIDE SEQUENCE [LARGE SCALE GENOMIC DNA]</scope>
    <source>
        <strain evidence="5">CBS 583.65</strain>
    </source>
</reference>
<evidence type="ECO:0000256" key="1">
    <source>
        <dbReference type="SAM" id="MobiDB-lite"/>
    </source>
</evidence>
<dbReference type="InterPro" id="IPR010839">
    <property type="entry name" value="AtuA_N"/>
</dbReference>
<proteinExistence type="predicted"/>
<accession>A0A1L9PJ17</accession>
<dbReference type="GeneID" id="63724169"/>
<dbReference type="VEuPathDB" id="FungiDB:ASPVEDRAFT_167350"/>
<name>A0A1L9PJ17_ASPVE</name>
<evidence type="ECO:0008006" key="6">
    <source>
        <dbReference type="Google" id="ProtNLM"/>
    </source>
</evidence>
<dbReference type="Pfam" id="PF07287">
    <property type="entry name" value="AtuA"/>
    <property type="match status" value="1"/>
</dbReference>
<feature type="region of interest" description="Disordered" evidence="1">
    <location>
        <begin position="479"/>
        <end position="518"/>
    </location>
</feature>
<gene>
    <name evidence="4" type="ORF">ASPVEDRAFT_167350</name>
</gene>
<evidence type="ECO:0000259" key="2">
    <source>
        <dbReference type="Pfam" id="PF07287"/>
    </source>
</evidence>
<evidence type="ECO:0000313" key="4">
    <source>
        <dbReference type="EMBL" id="OJJ01502.1"/>
    </source>
</evidence>
<dbReference type="RefSeq" id="XP_040667264.1">
    <property type="nucleotide sequence ID" value="XM_040808658.1"/>
</dbReference>
<sequence length="635" mass="69157">MSSNKGNRPVRVANCSGYHGDPAYEMYRQATLGDVDFITGDYLAEVNLANNAEAWRAGTHPGYEETAWEGIQQTIDVIAEKGIKVVINGGALDPKALALKVQGLVNEKKLNLRVGYLSGDDLYNRVGPNMPTTKEELQHLDSDNSSAAPASLTYAFLRGTADGKAIPMVSAHAYLGARGIVHGLRNGADIILCGRVADASPVIAAAWYWHDWAEDDYDELAGALVAGHLIECSAYVTGGNFSGFDKYDLDDLVAPGFPIAEIEADGTCIITKHPGTKGMVTVDTVRCQFLYELQGTVYLNSDVNAYIGDIAVQEVGKDRVRVSGIKGSPPPPTTKLAVFYQGGYEAEILINATGYATSKKWDLIEKQINQFLPDSARREIETLEFQRIGTPSPNPTSQASSTTYLRIFIASRSPQAVGAVGLALKNISLKHFSGFHNTLDMRTAIPRPFLAYYPALIAQSDLNEEINLLNTDSTITTLNTGHPSTYAPLKPRESYDPPAAESNSHNHNPSSPTKRGKLGDIALARSGDKGGNLNIGFFIPQHPGTGTDNGKEYKEKESWLRQYLTISRMRTLLGSDWRDEYFIERVEFPHIGAVHFVVYGILGRGVSSSSRLDGFGKGVADWIRDVEVDFPAGIY</sequence>
<dbReference type="Pfam" id="PF23544">
    <property type="entry name" value="AtuA_ferredoxin"/>
    <property type="match status" value="1"/>
</dbReference>
<dbReference type="OrthoDB" id="10265871at2759"/>
<evidence type="ECO:0000259" key="3">
    <source>
        <dbReference type="Pfam" id="PF23544"/>
    </source>
</evidence>
<dbReference type="InterPro" id="IPR056362">
    <property type="entry name" value="AtuA-like_ferredoxin_dom"/>
</dbReference>
<dbReference type="PANTHER" id="PTHR47585:SF1">
    <property type="entry name" value="DUF1446 DOMAIN-CONTAINING PROTEIN"/>
    <property type="match status" value="1"/>
</dbReference>
<dbReference type="EMBL" id="KV878128">
    <property type="protein sequence ID" value="OJJ01502.1"/>
    <property type="molecule type" value="Genomic_DNA"/>
</dbReference>
<protein>
    <recommendedName>
        <fullName evidence="6">DUF1446 domain-containing protein</fullName>
    </recommendedName>
</protein>
<dbReference type="Proteomes" id="UP000184073">
    <property type="component" value="Unassembled WGS sequence"/>
</dbReference>
<feature type="compositionally biased region" description="Low complexity" evidence="1">
    <location>
        <begin position="502"/>
        <end position="512"/>
    </location>
</feature>
<feature type="domain" description="Acyclic terpene utilisation N-terminal" evidence="2">
    <location>
        <begin position="10"/>
        <end position="467"/>
    </location>
</feature>
<dbReference type="PANTHER" id="PTHR47585">
    <property type="match status" value="1"/>
</dbReference>
<feature type="domain" description="AtuA-like ferredoxin-fold" evidence="3">
    <location>
        <begin position="517"/>
        <end position="628"/>
    </location>
</feature>
<organism evidence="4 5">
    <name type="scientific">Aspergillus versicolor CBS 583.65</name>
    <dbReference type="NCBI Taxonomy" id="1036611"/>
    <lineage>
        <taxon>Eukaryota</taxon>
        <taxon>Fungi</taxon>
        <taxon>Dikarya</taxon>
        <taxon>Ascomycota</taxon>
        <taxon>Pezizomycotina</taxon>
        <taxon>Eurotiomycetes</taxon>
        <taxon>Eurotiomycetidae</taxon>
        <taxon>Eurotiales</taxon>
        <taxon>Aspergillaceae</taxon>
        <taxon>Aspergillus</taxon>
        <taxon>Aspergillus subgen. Nidulantes</taxon>
    </lineage>
</organism>